<organism evidence="7 8">
    <name type="scientific">Phytophthora lilii</name>
    <dbReference type="NCBI Taxonomy" id="2077276"/>
    <lineage>
        <taxon>Eukaryota</taxon>
        <taxon>Sar</taxon>
        <taxon>Stramenopiles</taxon>
        <taxon>Oomycota</taxon>
        <taxon>Peronosporomycetes</taxon>
        <taxon>Peronosporales</taxon>
        <taxon>Peronosporaceae</taxon>
        <taxon>Phytophthora</taxon>
    </lineage>
</organism>
<evidence type="ECO:0000256" key="5">
    <source>
        <dbReference type="SAM" id="MobiDB-lite"/>
    </source>
</evidence>
<gene>
    <name evidence="7" type="ORF">Plil01_001268000</name>
</gene>
<evidence type="ECO:0000256" key="6">
    <source>
        <dbReference type="SAM" id="SignalP"/>
    </source>
</evidence>
<feature type="compositionally biased region" description="Low complexity" evidence="5">
    <location>
        <begin position="443"/>
        <end position="474"/>
    </location>
</feature>
<feature type="signal peptide" evidence="6">
    <location>
        <begin position="1"/>
        <end position="21"/>
    </location>
</feature>
<feature type="region of interest" description="Disordered" evidence="5">
    <location>
        <begin position="439"/>
        <end position="478"/>
    </location>
</feature>
<dbReference type="EMBL" id="BSXW01000798">
    <property type="protein sequence ID" value="GMF29819.1"/>
    <property type="molecule type" value="Genomic_DNA"/>
</dbReference>
<dbReference type="Pfam" id="PF03198">
    <property type="entry name" value="Glyco_hydro_72"/>
    <property type="match status" value="1"/>
</dbReference>
<evidence type="ECO:0000256" key="4">
    <source>
        <dbReference type="ARBA" id="ARBA00023180"/>
    </source>
</evidence>
<accession>A0A9W6UCZ3</accession>
<feature type="chain" id="PRO_5040976035" evidence="6">
    <location>
        <begin position="22"/>
        <end position="683"/>
    </location>
</feature>
<evidence type="ECO:0000313" key="7">
    <source>
        <dbReference type="EMBL" id="GMF29819.1"/>
    </source>
</evidence>
<evidence type="ECO:0000256" key="3">
    <source>
        <dbReference type="ARBA" id="ARBA00023157"/>
    </source>
</evidence>
<name>A0A9W6UCZ3_9STRA</name>
<evidence type="ECO:0000256" key="2">
    <source>
        <dbReference type="ARBA" id="ARBA00022729"/>
    </source>
</evidence>
<protein>
    <submittedName>
        <fullName evidence="7">Unnamed protein product</fullName>
    </submittedName>
</protein>
<dbReference type="FunFam" id="3.20.20.80:FF:000086">
    <property type="entry name" value="1,3-beta-glucanosyltransferase"/>
    <property type="match status" value="1"/>
</dbReference>
<comment type="similarity">
    <text evidence="1">Belongs to the glycosyl hydrolase 72 family.</text>
</comment>
<reference evidence="7" key="1">
    <citation type="submission" date="2023-04" db="EMBL/GenBank/DDBJ databases">
        <title>Phytophthora lilii NBRC 32176.</title>
        <authorList>
            <person name="Ichikawa N."/>
            <person name="Sato H."/>
            <person name="Tonouchi N."/>
        </authorList>
    </citation>
    <scope>NUCLEOTIDE SEQUENCE</scope>
    <source>
        <strain evidence="7">NBRC 32176</strain>
    </source>
</reference>
<dbReference type="PANTHER" id="PTHR31468:SF2">
    <property type="entry name" value="1,3-BETA-GLUCANOSYLTRANSFERASE GAS1"/>
    <property type="match status" value="1"/>
</dbReference>
<keyword evidence="2 6" id="KW-0732">Signal</keyword>
<dbReference type="Gene3D" id="3.20.20.80">
    <property type="entry name" value="Glycosidases"/>
    <property type="match status" value="1"/>
</dbReference>
<keyword evidence="3" id="KW-1015">Disulfide bond</keyword>
<dbReference type="AlphaFoldDB" id="A0A9W6UCZ3"/>
<proteinExistence type="inferred from homology"/>
<dbReference type="InterPro" id="IPR017853">
    <property type="entry name" value="GH"/>
</dbReference>
<keyword evidence="8" id="KW-1185">Reference proteome</keyword>
<dbReference type="GO" id="GO:0005886">
    <property type="term" value="C:plasma membrane"/>
    <property type="evidence" value="ECO:0007669"/>
    <property type="project" value="TreeGrafter"/>
</dbReference>
<evidence type="ECO:0000256" key="1">
    <source>
        <dbReference type="ARBA" id="ARBA00007528"/>
    </source>
</evidence>
<dbReference type="InterPro" id="IPR004886">
    <property type="entry name" value="Glucanosyltransferase"/>
</dbReference>
<dbReference type="GO" id="GO:0034411">
    <property type="term" value="P:cell wall (1-&gt;3)-beta-D-glucan biosynthetic process"/>
    <property type="evidence" value="ECO:0007669"/>
    <property type="project" value="TreeGrafter"/>
</dbReference>
<dbReference type="OrthoDB" id="421038at2759"/>
<dbReference type="PANTHER" id="PTHR31468">
    <property type="entry name" value="1,3-BETA-GLUCANOSYLTRANSFERASE GAS1"/>
    <property type="match status" value="1"/>
</dbReference>
<comment type="caution">
    <text evidence="7">The sequence shown here is derived from an EMBL/GenBank/DDBJ whole genome shotgun (WGS) entry which is preliminary data.</text>
</comment>
<evidence type="ECO:0000313" key="8">
    <source>
        <dbReference type="Proteomes" id="UP001165083"/>
    </source>
</evidence>
<keyword evidence="4" id="KW-0325">Glycoprotein</keyword>
<dbReference type="GO" id="GO:0042124">
    <property type="term" value="F:1,3-beta-glucanosyltransferase activity"/>
    <property type="evidence" value="ECO:0007669"/>
    <property type="project" value="TreeGrafter"/>
</dbReference>
<dbReference type="Proteomes" id="UP001165083">
    <property type="component" value="Unassembled WGS sequence"/>
</dbReference>
<feature type="region of interest" description="Disordered" evidence="5">
    <location>
        <begin position="529"/>
        <end position="551"/>
    </location>
</feature>
<sequence>MKVSLALTTLFVALAASNVQGYTNPITIKGYRMFDAKTGASIAIKGIDYYPRPNAGELNDNNIDFFTDDYAAVWGPDIDYLAATGANAVRLYAVDPSMSHDKFMCALQAKGMYALIDLGASCQNCAITREQYPACYPATLKTRGEMIVLAFAKYDNVLAFSAGNEVNHGLEDFDNNANTNAPCQKKFLRDMRSFIGTCPNIRKIPVGVVLADPDFAKNDRLLNAKYYNCRSDSGDEYENAEWYGINAYQYCDNDQKTLDTATGFLKLQTDFASAKMTIPVMLTEYGCLNKGFPKVKDYEAQRTWLQAGWLYSSNYRKVFSGGFVFEYSTENANSKDSTPASTYPFTSYGPQNYGLGYFSPADCDHKTKPCKYNKMPNYDNLATQYKAVNVATESSQSTFTPDADRATLPACPDMFTALKTISWPSDAVTSRDCPAKQTFTCPGETSDSSSSGTSSTDGTSTSSSGSTSATTEASNGGANHHFSLMRALDRVHDQEGYSTHKHKLELHFENPADKPCCRHTLGRRQAAWHLTSRQSPIKNNQQQSQHKRSRRSNSITYVLVHVGNDIFWGRNAHRKEPVIMFLSMMSWNLRRSVSEQASKASRAPHSIRTVTLGRSLMALANCSLFDLSYPRLVRAKIYYGNRRRILTFSEERIVHPYKSDVGVLIQAMPLKVDTGSKTPTLHR</sequence>
<dbReference type="SUPFAM" id="SSF51445">
    <property type="entry name" value="(Trans)glycosidases"/>
    <property type="match status" value="1"/>
</dbReference>